<evidence type="ECO:0000313" key="2">
    <source>
        <dbReference type="EMBL" id="GFS68565.1"/>
    </source>
</evidence>
<dbReference type="OrthoDB" id="6149201at2759"/>
<dbReference type="EMBL" id="BMAW01108257">
    <property type="protein sequence ID" value="GFT33058.1"/>
    <property type="molecule type" value="Genomic_DNA"/>
</dbReference>
<proteinExistence type="predicted"/>
<evidence type="ECO:0000313" key="3">
    <source>
        <dbReference type="EMBL" id="GFT07541.1"/>
    </source>
</evidence>
<protein>
    <submittedName>
        <fullName evidence="1">Uncharacterized protein</fullName>
    </submittedName>
</protein>
<evidence type="ECO:0000313" key="5">
    <source>
        <dbReference type="Proteomes" id="UP000887013"/>
    </source>
</evidence>
<evidence type="ECO:0000313" key="4">
    <source>
        <dbReference type="EMBL" id="GFT33058.1"/>
    </source>
</evidence>
<sequence length="175" mass="20129">MTSHLKSPSNGKIVKTNWAKSWNCLFSTEVQALPNRSSYESYKNYHEKAAAAKKDPYFELLNYRNTPLDSIGKSQAQLVLEKRLRRIVPNMCKLFEPGLNNYQEVKELKGEKRHKISLRYPESVLLMLKLGDNVFMGVHHKGLPRSQGIASKVITSRTIEVTTEEGRKNMRNKVH</sequence>
<reference evidence="1" key="1">
    <citation type="submission" date="2020-08" db="EMBL/GenBank/DDBJ databases">
        <title>Multicomponent nature underlies the extraordinary mechanical properties of spider dragline silk.</title>
        <authorList>
            <person name="Kono N."/>
            <person name="Nakamura H."/>
            <person name="Mori M."/>
            <person name="Yoshida Y."/>
            <person name="Ohtoshi R."/>
            <person name="Malay A.D."/>
            <person name="Moran D.A.P."/>
            <person name="Tomita M."/>
            <person name="Numata K."/>
            <person name="Arakawa K."/>
        </authorList>
    </citation>
    <scope>NUCLEOTIDE SEQUENCE</scope>
</reference>
<dbReference type="EMBL" id="BMAW01095077">
    <property type="protein sequence ID" value="GFS68565.1"/>
    <property type="molecule type" value="Genomic_DNA"/>
</dbReference>
<dbReference type="EMBL" id="BMAW01044581">
    <property type="protein sequence ID" value="GFS45518.1"/>
    <property type="molecule type" value="Genomic_DNA"/>
</dbReference>
<accession>A0A8X6IHU3</accession>
<name>A0A8X6IHU3_NEPPI</name>
<dbReference type="Proteomes" id="UP000887013">
    <property type="component" value="Unassembled WGS sequence"/>
</dbReference>
<dbReference type="AlphaFoldDB" id="A0A8X6IHU3"/>
<evidence type="ECO:0000313" key="1">
    <source>
        <dbReference type="EMBL" id="GFS45518.1"/>
    </source>
</evidence>
<organism evidence="1 5">
    <name type="scientific">Nephila pilipes</name>
    <name type="common">Giant wood spider</name>
    <name type="synonym">Nephila maculata</name>
    <dbReference type="NCBI Taxonomy" id="299642"/>
    <lineage>
        <taxon>Eukaryota</taxon>
        <taxon>Metazoa</taxon>
        <taxon>Ecdysozoa</taxon>
        <taxon>Arthropoda</taxon>
        <taxon>Chelicerata</taxon>
        <taxon>Arachnida</taxon>
        <taxon>Araneae</taxon>
        <taxon>Araneomorphae</taxon>
        <taxon>Entelegynae</taxon>
        <taxon>Araneoidea</taxon>
        <taxon>Nephilidae</taxon>
        <taxon>Nephila</taxon>
    </lineage>
</organism>
<dbReference type="EMBL" id="BMAW01056746">
    <property type="protein sequence ID" value="GFT07541.1"/>
    <property type="molecule type" value="Genomic_DNA"/>
</dbReference>
<gene>
    <name evidence="2" type="ORF">NPIL_177501</name>
    <name evidence="4" type="ORF">NPIL_319951</name>
    <name evidence="3" type="ORF">NPIL_491251</name>
    <name evidence="1" type="ORF">NPIL_618291</name>
</gene>
<keyword evidence="5" id="KW-1185">Reference proteome</keyword>
<comment type="caution">
    <text evidence="1">The sequence shown here is derived from an EMBL/GenBank/DDBJ whole genome shotgun (WGS) entry which is preliminary data.</text>
</comment>